<dbReference type="Gene3D" id="3.90.1150.10">
    <property type="entry name" value="Aspartate Aminotransferase, domain 1"/>
    <property type="match status" value="1"/>
</dbReference>
<dbReference type="NCBIfam" id="NF008687">
    <property type="entry name" value="PRK11706.1"/>
    <property type="match status" value="1"/>
</dbReference>
<dbReference type="PANTHER" id="PTHR30244:SF34">
    <property type="entry name" value="DTDP-4-AMINO-4,6-DIDEOXYGALACTOSE TRANSAMINASE"/>
    <property type="match status" value="1"/>
</dbReference>
<dbReference type="EMBL" id="MDGQ01000003">
    <property type="protein sequence ID" value="OEK06777.1"/>
    <property type="molecule type" value="Genomic_DNA"/>
</dbReference>
<evidence type="ECO:0000313" key="5">
    <source>
        <dbReference type="EMBL" id="OEK06777.1"/>
    </source>
</evidence>
<evidence type="ECO:0000313" key="6">
    <source>
        <dbReference type="Proteomes" id="UP000095552"/>
    </source>
</evidence>
<dbReference type="PANTHER" id="PTHR30244">
    <property type="entry name" value="TRANSAMINASE"/>
    <property type="match status" value="1"/>
</dbReference>
<evidence type="ECO:0000256" key="4">
    <source>
        <dbReference type="RuleBase" id="RU004508"/>
    </source>
</evidence>
<accession>A0A1E5T650</accession>
<keyword evidence="3 4" id="KW-0663">Pyridoxal phosphate</keyword>
<dbReference type="InterPro" id="IPR015424">
    <property type="entry name" value="PyrdxlP-dep_Trfase"/>
</dbReference>
<dbReference type="CDD" id="cd00616">
    <property type="entry name" value="AHBA_syn"/>
    <property type="match status" value="1"/>
</dbReference>
<dbReference type="GO" id="GO:0000271">
    <property type="term" value="P:polysaccharide biosynthetic process"/>
    <property type="evidence" value="ECO:0007669"/>
    <property type="project" value="TreeGrafter"/>
</dbReference>
<protein>
    <submittedName>
        <fullName evidence="5">dTDP-4-amino-4,6-dideoxygalactose transaminase</fullName>
    </submittedName>
</protein>
<feature type="modified residue" description="N6-(pyridoxal phosphate)lysine" evidence="3">
    <location>
        <position position="183"/>
    </location>
</feature>
<evidence type="ECO:0000256" key="1">
    <source>
        <dbReference type="ARBA" id="ARBA00037999"/>
    </source>
</evidence>
<organism evidence="5 6">
    <name type="scientific">Roseivirga misakiensis</name>
    <dbReference type="NCBI Taxonomy" id="1563681"/>
    <lineage>
        <taxon>Bacteria</taxon>
        <taxon>Pseudomonadati</taxon>
        <taxon>Bacteroidota</taxon>
        <taxon>Cytophagia</taxon>
        <taxon>Cytophagales</taxon>
        <taxon>Roseivirgaceae</taxon>
        <taxon>Roseivirga</taxon>
    </lineage>
</organism>
<dbReference type="OrthoDB" id="9810913at2"/>
<comment type="similarity">
    <text evidence="1 4">Belongs to the DegT/DnrJ/EryC1 family.</text>
</comment>
<dbReference type="GO" id="GO:0030170">
    <property type="term" value="F:pyridoxal phosphate binding"/>
    <property type="evidence" value="ECO:0007669"/>
    <property type="project" value="TreeGrafter"/>
</dbReference>
<proteinExistence type="inferred from homology"/>
<dbReference type="AlphaFoldDB" id="A0A1E5T650"/>
<dbReference type="STRING" id="1563681.BFP71_03705"/>
<dbReference type="Proteomes" id="UP000095552">
    <property type="component" value="Unassembled WGS sequence"/>
</dbReference>
<dbReference type="SUPFAM" id="SSF53383">
    <property type="entry name" value="PLP-dependent transferases"/>
    <property type="match status" value="1"/>
</dbReference>
<name>A0A1E5T650_9BACT</name>
<dbReference type="Gene3D" id="3.40.640.10">
    <property type="entry name" value="Type I PLP-dependent aspartate aminotransferase-like (Major domain)"/>
    <property type="match status" value="1"/>
</dbReference>
<reference evidence="5 6" key="1">
    <citation type="submission" date="2016-08" db="EMBL/GenBank/DDBJ databases">
        <title>Draft genome of Fabibacter sp. strain SK-8.</title>
        <authorList>
            <person name="Wong S.-K."/>
            <person name="Hamasaki K."/>
            <person name="Yoshizawa S."/>
        </authorList>
    </citation>
    <scope>NUCLEOTIDE SEQUENCE [LARGE SCALE GENOMIC DNA]</scope>
    <source>
        <strain evidence="5 6">SK-8</strain>
    </source>
</reference>
<dbReference type="InterPro" id="IPR015421">
    <property type="entry name" value="PyrdxlP-dep_Trfase_major"/>
</dbReference>
<dbReference type="GO" id="GO:0019180">
    <property type="term" value="F:dTDP-4-amino-4,6-dideoxygalactose transaminase activity"/>
    <property type="evidence" value="ECO:0007669"/>
    <property type="project" value="TreeGrafter"/>
</dbReference>
<comment type="caution">
    <text evidence="5">The sequence shown here is derived from an EMBL/GenBank/DDBJ whole genome shotgun (WGS) entry which is preliminary data.</text>
</comment>
<keyword evidence="6" id="KW-1185">Reference proteome</keyword>
<evidence type="ECO:0000256" key="3">
    <source>
        <dbReference type="PIRSR" id="PIRSR000390-2"/>
    </source>
</evidence>
<evidence type="ECO:0000256" key="2">
    <source>
        <dbReference type="PIRSR" id="PIRSR000390-1"/>
    </source>
</evidence>
<dbReference type="InterPro" id="IPR015422">
    <property type="entry name" value="PyrdxlP-dep_Trfase_small"/>
</dbReference>
<dbReference type="PIRSF" id="PIRSF000390">
    <property type="entry name" value="PLP_StrS"/>
    <property type="match status" value="1"/>
</dbReference>
<dbReference type="RefSeq" id="WP_069834089.1">
    <property type="nucleotide sequence ID" value="NZ_MDGQ01000003.1"/>
</dbReference>
<dbReference type="InterPro" id="IPR000653">
    <property type="entry name" value="DegT/StrS_aminotransferase"/>
</dbReference>
<gene>
    <name evidence="5" type="ORF">BFP71_03705</name>
</gene>
<sequence length="382" mass="43095">MRIPFNKVYAANKEEQYVLEALRSGAHCGNHSFCNRVIDLIKNKYQDLGEIYLTPSCTAALEMGAVLADISPGDEVILPSYTFSSTVNAVILFGAKPVFCEVDPETMNIDPNRIEELITEKTKMILPIDYAGLSCEIDKIMDIANRHNLIVMQDCAQSFGSTYKGKSCGSQAHLAAYSFHETKNYNAGEGGGLVVNVKEWEERAYFLQEKGTDRRLVLNGVKNKYSWVDKGSSYLLSDILAAVLLAQLESEDEIRAKRSKLTEAYFKLFDQYVKRGKVRVFQPTADHELNHHAFWAVFDSVENKNHFMLTLKEKGISAYIGYLPLHSSPMGMKLGYRPEDLPLTEELGDLILRMPFYTDLAESGLEQCMAEMEKVLTEMYPN</sequence>
<feature type="active site" description="Proton acceptor" evidence="2">
    <location>
        <position position="183"/>
    </location>
</feature>
<dbReference type="Pfam" id="PF01041">
    <property type="entry name" value="DegT_DnrJ_EryC1"/>
    <property type="match status" value="1"/>
</dbReference>